<dbReference type="NCBIfam" id="NF003015">
    <property type="entry name" value="PRK03858.1"/>
    <property type="match status" value="1"/>
</dbReference>
<dbReference type="Proteomes" id="UP001178281">
    <property type="component" value="Unassembled WGS sequence"/>
</dbReference>
<dbReference type="GO" id="GO:0005829">
    <property type="term" value="C:cytosol"/>
    <property type="evidence" value="ECO:0007669"/>
    <property type="project" value="TreeGrafter"/>
</dbReference>
<feature type="site" description="Substrate discrimination" evidence="4">
    <location>
        <position position="22"/>
    </location>
</feature>
<evidence type="ECO:0000259" key="5">
    <source>
        <dbReference type="PROSITE" id="PS50173"/>
    </source>
</evidence>
<evidence type="ECO:0000256" key="4">
    <source>
        <dbReference type="HAMAP-Rule" id="MF_01113"/>
    </source>
</evidence>
<dbReference type="SUPFAM" id="SSF100879">
    <property type="entry name" value="Lesion bypass DNA polymerase (Y-family), little finger domain"/>
    <property type="match status" value="1"/>
</dbReference>
<gene>
    <name evidence="4 6" type="primary">dinB</name>
    <name evidence="6" type="ORF">Q7X28_10005</name>
</gene>
<dbReference type="InterPro" id="IPR017961">
    <property type="entry name" value="DNA_pol_Y-fam_little_finger"/>
</dbReference>
<dbReference type="Gene3D" id="3.40.1170.60">
    <property type="match status" value="1"/>
</dbReference>
<dbReference type="GO" id="GO:0003887">
    <property type="term" value="F:DNA-directed DNA polymerase activity"/>
    <property type="evidence" value="ECO:0007669"/>
    <property type="project" value="UniProtKB-UniRule"/>
</dbReference>
<dbReference type="Pfam" id="PF11799">
    <property type="entry name" value="IMS_C"/>
    <property type="match status" value="1"/>
</dbReference>
<dbReference type="InterPro" id="IPR001126">
    <property type="entry name" value="UmuC"/>
</dbReference>
<dbReference type="EC" id="2.7.7.7" evidence="4"/>
<reference evidence="6" key="1">
    <citation type="submission" date="2023-08" db="EMBL/GenBank/DDBJ databases">
        <title>The draft genome of Tsukamurella strandjordii strain 050030.</title>
        <authorList>
            <person name="Zhao F."/>
            <person name="Feng Y."/>
            <person name="Zong Z."/>
        </authorList>
    </citation>
    <scope>NUCLEOTIDE SEQUENCE</scope>
    <source>
        <strain evidence="6">050030</strain>
    </source>
</reference>
<proteinExistence type="inferred from homology"/>
<dbReference type="EMBL" id="JAUTIX010000003">
    <property type="protein sequence ID" value="MDP0398258.1"/>
    <property type="molecule type" value="Genomic_DNA"/>
</dbReference>
<name>A0AA90SLM1_9ACTN</name>
<dbReference type="CDD" id="cd03586">
    <property type="entry name" value="PolY_Pol_IV_kappa"/>
    <property type="match status" value="1"/>
</dbReference>
<keyword evidence="4" id="KW-0963">Cytoplasm</keyword>
<evidence type="ECO:0000256" key="1">
    <source>
        <dbReference type="ARBA" id="ARBA00010945"/>
    </source>
</evidence>
<dbReference type="Gene3D" id="1.10.150.20">
    <property type="entry name" value="5' to 3' exonuclease, C-terminal subdomain"/>
    <property type="match status" value="1"/>
</dbReference>
<dbReference type="GO" id="GO:0003684">
    <property type="term" value="F:damaged DNA binding"/>
    <property type="evidence" value="ECO:0007669"/>
    <property type="project" value="InterPro"/>
</dbReference>
<dbReference type="RefSeq" id="WP_220657799.1">
    <property type="nucleotide sequence ID" value="NZ_BAAAII010000004.1"/>
</dbReference>
<keyword evidence="4" id="KW-0239">DNA-directed DNA polymerase</keyword>
<keyword evidence="4" id="KW-0238">DNA-binding</keyword>
<protein>
    <recommendedName>
        <fullName evidence="4">DNA polymerase IV</fullName>
        <shortName evidence="4">Pol IV</shortName>
        <ecNumber evidence="4">2.7.7.7</ecNumber>
    </recommendedName>
</protein>
<dbReference type="GO" id="GO:0042276">
    <property type="term" value="P:error-prone translesion synthesis"/>
    <property type="evidence" value="ECO:0007669"/>
    <property type="project" value="TreeGrafter"/>
</dbReference>
<dbReference type="SUPFAM" id="SSF56672">
    <property type="entry name" value="DNA/RNA polymerases"/>
    <property type="match status" value="1"/>
</dbReference>
<dbReference type="PANTHER" id="PTHR11076:SF33">
    <property type="entry name" value="DNA POLYMERASE KAPPA"/>
    <property type="match status" value="1"/>
</dbReference>
<feature type="active site" evidence="4">
    <location>
        <position position="108"/>
    </location>
</feature>
<keyword evidence="4" id="KW-0479">Metal-binding</keyword>
<dbReference type="GO" id="GO:0009432">
    <property type="term" value="P:SOS response"/>
    <property type="evidence" value="ECO:0007669"/>
    <property type="project" value="TreeGrafter"/>
</dbReference>
<keyword evidence="4 6" id="KW-0548">Nucleotidyltransferase</keyword>
<dbReference type="PANTHER" id="PTHR11076">
    <property type="entry name" value="DNA REPAIR POLYMERASE UMUC / TRANSFERASE FAMILY MEMBER"/>
    <property type="match status" value="1"/>
</dbReference>
<comment type="subunit">
    <text evidence="4">Monomer.</text>
</comment>
<dbReference type="InterPro" id="IPR043128">
    <property type="entry name" value="Rev_trsase/Diguanyl_cyclase"/>
</dbReference>
<evidence type="ECO:0000313" key="7">
    <source>
        <dbReference type="Proteomes" id="UP001178281"/>
    </source>
</evidence>
<dbReference type="GO" id="GO:0006281">
    <property type="term" value="P:DNA repair"/>
    <property type="evidence" value="ECO:0007669"/>
    <property type="project" value="UniProtKB-UniRule"/>
</dbReference>
<dbReference type="NCBIfam" id="NF002677">
    <property type="entry name" value="PRK02406.1"/>
    <property type="match status" value="1"/>
</dbReference>
<comment type="cofactor">
    <cofactor evidence="4">
        <name>Mg(2+)</name>
        <dbReference type="ChEBI" id="CHEBI:18420"/>
    </cofactor>
    <text evidence="4">Binds 2 magnesium ions per subunit.</text>
</comment>
<comment type="function">
    <text evidence="2 4">Poorly processive, error-prone DNA polymerase involved in untargeted mutagenesis. Copies undamaged DNA at stalled replication forks, which arise in vivo from mismatched or misaligned primer ends. These misaligned primers can be extended by PolIV. Exhibits no 3'-5' exonuclease (proofreading) activity. May be involved in translesional synthesis, in conjunction with the beta clamp from PolIII.</text>
</comment>
<feature type="binding site" evidence="4">
    <location>
        <position position="107"/>
    </location>
    <ligand>
        <name>Mg(2+)</name>
        <dbReference type="ChEBI" id="CHEBI:18420"/>
    </ligand>
</feature>
<dbReference type="HAMAP" id="MF_01113">
    <property type="entry name" value="DNApol_IV"/>
    <property type="match status" value="1"/>
</dbReference>
<keyword evidence="4" id="KW-0235">DNA replication</keyword>
<comment type="subcellular location">
    <subcellularLocation>
        <location evidence="4">Cytoplasm</location>
    </subcellularLocation>
</comment>
<keyword evidence="4 6" id="KW-0808">Transferase</keyword>
<dbReference type="InterPro" id="IPR036775">
    <property type="entry name" value="DNA_pol_Y-fam_lit_finger_sf"/>
</dbReference>
<accession>A0AA90SLM1</accession>
<dbReference type="InterPro" id="IPR050116">
    <property type="entry name" value="DNA_polymerase-Y"/>
</dbReference>
<dbReference type="Pfam" id="PF11798">
    <property type="entry name" value="IMS_HHH"/>
    <property type="match status" value="1"/>
</dbReference>
<evidence type="ECO:0000256" key="2">
    <source>
        <dbReference type="ARBA" id="ARBA00025589"/>
    </source>
</evidence>
<comment type="caution">
    <text evidence="6">The sequence shown here is derived from an EMBL/GenBank/DDBJ whole genome shotgun (WGS) entry which is preliminary data.</text>
</comment>
<dbReference type="PROSITE" id="PS50173">
    <property type="entry name" value="UMUC"/>
    <property type="match status" value="1"/>
</dbReference>
<keyword evidence="4" id="KW-0460">Magnesium</keyword>
<evidence type="ECO:0000313" key="6">
    <source>
        <dbReference type="EMBL" id="MDP0398258.1"/>
    </source>
</evidence>
<feature type="domain" description="UmuC" evidence="5">
    <location>
        <begin position="13"/>
        <end position="189"/>
    </location>
</feature>
<dbReference type="InterPro" id="IPR022880">
    <property type="entry name" value="DNApol_IV"/>
</dbReference>
<keyword evidence="4" id="KW-0234">DNA repair</keyword>
<dbReference type="InterPro" id="IPR024728">
    <property type="entry name" value="PolY_HhH_motif"/>
</dbReference>
<comment type="catalytic activity">
    <reaction evidence="3 4">
        <text>DNA(n) + a 2'-deoxyribonucleoside 5'-triphosphate = DNA(n+1) + diphosphate</text>
        <dbReference type="Rhea" id="RHEA:22508"/>
        <dbReference type="Rhea" id="RHEA-COMP:17339"/>
        <dbReference type="Rhea" id="RHEA-COMP:17340"/>
        <dbReference type="ChEBI" id="CHEBI:33019"/>
        <dbReference type="ChEBI" id="CHEBI:61560"/>
        <dbReference type="ChEBI" id="CHEBI:173112"/>
        <dbReference type="EC" id="2.7.7.7"/>
    </reaction>
</comment>
<evidence type="ECO:0000256" key="3">
    <source>
        <dbReference type="ARBA" id="ARBA00049244"/>
    </source>
</evidence>
<feature type="binding site" evidence="4">
    <location>
        <position position="17"/>
    </location>
    <ligand>
        <name>Mg(2+)</name>
        <dbReference type="ChEBI" id="CHEBI:18420"/>
    </ligand>
</feature>
<comment type="similarity">
    <text evidence="1 4">Belongs to the DNA polymerase type-Y family.</text>
</comment>
<dbReference type="Gene3D" id="3.30.70.270">
    <property type="match status" value="1"/>
</dbReference>
<keyword evidence="4" id="KW-0515">Mutator protein</keyword>
<dbReference type="Gene3D" id="3.30.1490.100">
    <property type="entry name" value="DNA polymerase, Y-family, little finger domain"/>
    <property type="match status" value="1"/>
</dbReference>
<dbReference type="Pfam" id="PF00817">
    <property type="entry name" value="IMS"/>
    <property type="match status" value="1"/>
</dbReference>
<sequence>MHIERQDRTEATILHADLDSFYASVEQRDHPWLRRRPVLVGSGVVLAASYEAKARGVRSPMPHREALALCPTATTMPPRFEAYMEASRRVFEIFRDISPLVEGISVDEAFLDVGGLHRIDGTPARIAERLRERVRREVGLPITVGVARSKFLAKVASAVGKPDGLLVVAPGTELQFLHPLPVRRLWGVGPKTEARLHEAGIATVGQMAELGEHGLSTLLGRGTGRHLYALSLAHDPRRIDTGRRRKSIGAQRALGRRMKSEAEIEATALAIVDRLGERLRAAGRVTRTVELRLRFDDFTSITRSRSLREPTDSTEIVLATARGLLDEAMPLIRDRGCTLIGLSLANLENHGAVQLTLPFDGGEHDADLDIAMDELRTRFGRAAVTRGSLLHRPLGPDAPMLAEQD</sequence>
<dbReference type="GO" id="GO:0006261">
    <property type="term" value="P:DNA-templated DNA replication"/>
    <property type="evidence" value="ECO:0007669"/>
    <property type="project" value="UniProtKB-UniRule"/>
</dbReference>
<dbReference type="AlphaFoldDB" id="A0AA90SLM1"/>
<keyword evidence="7" id="KW-1185">Reference proteome</keyword>
<dbReference type="GO" id="GO:0000287">
    <property type="term" value="F:magnesium ion binding"/>
    <property type="evidence" value="ECO:0007669"/>
    <property type="project" value="UniProtKB-UniRule"/>
</dbReference>
<dbReference type="InterPro" id="IPR043502">
    <property type="entry name" value="DNA/RNA_pol_sf"/>
</dbReference>
<organism evidence="6 7">
    <name type="scientific">Tsukamurella strandjordii</name>
    <dbReference type="NCBI Taxonomy" id="147577"/>
    <lineage>
        <taxon>Bacteria</taxon>
        <taxon>Bacillati</taxon>
        <taxon>Actinomycetota</taxon>
        <taxon>Actinomycetes</taxon>
        <taxon>Mycobacteriales</taxon>
        <taxon>Tsukamurellaceae</taxon>
        <taxon>Tsukamurella</taxon>
    </lineage>
</organism>
<keyword evidence="4" id="KW-0227">DNA damage</keyword>